<evidence type="ECO:0000313" key="2">
    <source>
        <dbReference type="EMBL" id="PTB45508.1"/>
    </source>
</evidence>
<feature type="region of interest" description="Disordered" evidence="1">
    <location>
        <begin position="32"/>
        <end position="71"/>
    </location>
</feature>
<evidence type="ECO:0000256" key="1">
    <source>
        <dbReference type="SAM" id="MobiDB-lite"/>
    </source>
</evidence>
<keyword evidence="3" id="KW-1185">Reference proteome</keyword>
<protein>
    <submittedName>
        <fullName evidence="2">Uncharacterized protein</fullName>
    </submittedName>
</protein>
<evidence type="ECO:0000313" key="3">
    <source>
        <dbReference type="Proteomes" id="UP000240493"/>
    </source>
</evidence>
<dbReference type="Proteomes" id="UP000240493">
    <property type="component" value="Unassembled WGS sequence"/>
</dbReference>
<reference evidence="2 3" key="1">
    <citation type="submission" date="2016-07" db="EMBL/GenBank/DDBJ databases">
        <title>Multiple horizontal gene transfer events from other fungi enriched the ability of initially mycotrophic Trichoderma (Ascomycota) to feed on dead plant biomass.</title>
        <authorList>
            <consortium name="DOE Joint Genome Institute"/>
            <person name="Aerts A."/>
            <person name="Atanasova L."/>
            <person name="Chenthamara K."/>
            <person name="Zhang J."/>
            <person name="Grujic M."/>
            <person name="Henrissat B."/>
            <person name="Kuo A."/>
            <person name="Salamov A."/>
            <person name="Lipzen A."/>
            <person name="Labutti K."/>
            <person name="Barry K."/>
            <person name="Miao Y."/>
            <person name="Rahimi M.J."/>
            <person name="Shen Q."/>
            <person name="Grigoriev I.V."/>
            <person name="Kubicek C.P."/>
            <person name="Druzhinina I.S."/>
        </authorList>
    </citation>
    <scope>NUCLEOTIDE SEQUENCE [LARGE SCALE GENOMIC DNA]</scope>
    <source>
        <strain evidence="2 3">CBS 433.97</strain>
    </source>
</reference>
<accession>A0A2T3ZL11</accession>
<dbReference type="AlphaFoldDB" id="A0A2T3ZL11"/>
<dbReference type="EMBL" id="KZ679257">
    <property type="protein sequence ID" value="PTB45508.1"/>
    <property type="molecule type" value="Genomic_DNA"/>
</dbReference>
<sequence>MQLWCRAPSSFILACLPRFLYAPARSHHDEAIATSRRRCSHPAQLKQKPKVPGPIVQKHVSPRPLEQQTQG</sequence>
<gene>
    <name evidence="2" type="ORF">M441DRAFT_54564</name>
</gene>
<organism evidence="2 3">
    <name type="scientific">Trichoderma asperellum (strain ATCC 204424 / CBS 433.97 / NBRC 101777)</name>
    <dbReference type="NCBI Taxonomy" id="1042311"/>
    <lineage>
        <taxon>Eukaryota</taxon>
        <taxon>Fungi</taxon>
        <taxon>Dikarya</taxon>
        <taxon>Ascomycota</taxon>
        <taxon>Pezizomycotina</taxon>
        <taxon>Sordariomycetes</taxon>
        <taxon>Hypocreomycetidae</taxon>
        <taxon>Hypocreales</taxon>
        <taxon>Hypocreaceae</taxon>
        <taxon>Trichoderma</taxon>
    </lineage>
</organism>
<proteinExistence type="predicted"/>
<name>A0A2T3ZL11_TRIA4</name>